<proteinExistence type="predicted"/>
<dbReference type="EMBL" id="CADCVF010000035">
    <property type="protein sequence ID" value="CAA9455616.1"/>
    <property type="molecule type" value="Genomic_DNA"/>
</dbReference>
<feature type="compositionally biased region" description="Basic and acidic residues" evidence="1">
    <location>
        <begin position="8"/>
        <end position="21"/>
    </location>
</feature>
<protein>
    <recommendedName>
        <fullName evidence="3">DUF1990 domain-containing protein</fullName>
    </recommendedName>
</protein>
<accession>A0A6J4R0V2</accession>
<reference evidence="2" key="1">
    <citation type="submission" date="2020-02" db="EMBL/GenBank/DDBJ databases">
        <authorList>
            <person name="Meier V. D."/>
        </authorList>
    </citation>
    <scope>NUCLEOTIDE SEQUENCE</scope>
    <source>
        <strain evidence="2">AVDCRST_MAG58</strain>
    </source>
</reference>
<gene>
    <name evidence="2" type="ORF">AVDCRST_MAG58-1423</name>
</gene>
<evidence type="ECO:0008006" key="3">
    <source>
        <dbReference type="Google" id="ProtNLM"/>
    </source>
</evidence>
<name>A0A6J4R0V2_9ACTN</name>
<dbReference type="AlphaFoldDB" id="A0A6J4R0V2"/>
<evidence type="ECO:0000256" key="1">
    <source>
        <dbReference type="SAM" id="MobiDB-lite"/>
    </source>
</evidence>
<sequence>MTEQTPQDETREEEKQRREPRDAAYWAHYAETLKVTGVAEGATNINVEGRRAVGPLQGFGKLWQKTYRVSLEDAEVTPVEVIKTWKENYKDFWPEGNLFYAPLAGITPGEVALISGSLPGGVKLSTGVMVLYADDESFSLMTPEGHPFSGWITFSSFEEEGATVAQAQVLMRANDPLYELGLRMGGHKMEDEMWRKTLENLAAHFGVHEPVETNLLCVDPRLQWSHYRNIWHNAGIRSALYSITAPLRWRRNRVRQD</sequence>
<feature type="region of interest" description="Disordered" evidence="1">
    <location>
        <begin position="1"/>
        <end position="21"/>
    </location>
</feature>
<evidence type="ECO:0000313" key="2">
    <source>
        <dbReference type="EMBL" id="CAA9455616.1"/>
    </source>
</evidence>
<organism evidence="2">
    <name type="scientific">uncultured Rubrobacteraceae bacterium</name>
    <dbReference type="NCBI Taxonomy" id="349277"/>
    <lineage>
        <taxon>Bacteria</taxon>
        <taxon>Bacillati</taxon>
        <taxon>Actinomycetota</taxon>
        <taxon>Rubrobacteria</taxon>
        <taxon>Rubrobacterales</taxon>
        <taxon>Rubrobacteraceae</taxon>
        <taxon>environmental samples</taxon>
    </lineage>
</organism>